<dbReference type="PANTHER" id="PTHR10566:SF117">
    <property type="entry name" value="UNUSUAL PROTEIN KINASE-RELATED"/>
    <property type="match status" value="1"/>
</dbReference>
<dbReference type="InterPro" id="IPR050154">
    <property type="entry name" value="UbiB_kinase"/>
</dbReference>
<gene>
    <name evidence="3" type="ORF">MNEG_15963</name>
</gene>
<accession>A0A0D2LPW4</accession>
<feature type="domain" description="ABC1 atypical kinase-like" evidence="2">
    <location>
        <begin position="6"/>
        <end position="89"/>
    </location>
</feature>
<comment type="similarity">
    <text evidence="1">Belongs to the protein kinase superfamily. ADCK protein kinase family.</text>
</comment>
<dbReference type="InterPro" id="IPR011009">
    <property type="entry name" value="Kinase-like_dom_sf"/>
</dbReference>
<proteinExistence type="inferred from homology"/>
<protein>
    <submittedName>
        <fullName evidence="3">Putative aarF domain-containing protein kinase</fullName>
        <ecNumber evidence="3">2.7.-.-</ecNumber>
    </submittedName>
</protein>
<evidence type="ECO:0000313" key="4">
    <source>
        <dbReference type="Proteomes" id="UP000054498"/>
    </source>
</evidence>
<evidence type="ECO:0000256" key="1">
    <source>
        <dbReference type="ARBA" id="ARBA00009670"/>
    </source>
</evidence>
<dbReference type="GeneID" id="25733676"/>
<dbReference type="GO" id="GO:0016301">
    <property type="term" value="F:kinase activity"/>
    <property type="evidence" value="ECO:0007669"/>
    <property type="project" value="UniProtKB-KW"/>
</dbReference>
<dbReference type="EMBL" id="KK106054">
    <property type="protein sequence ID" value="KIY92001.1"/>
    <property type="molecule type" value="Genomic_DNA"/>
</dbReference>
<keyword evidence="3" id="KW-0808">Transferase</keyword>
<reference evidence="3 4" key="1">
    <citation type="journal article" date="2013" name="BMC Genomics">
        <title>Reconstruction of the lipid metabolism for the microalga Monoraphidium neglectum from its genome sequence reveals characteristics suitable for biofuel production.</title>
        <authorList>
            <person name="Bogen C."/>
            <person name="Al-Dilaimi A."/>
            <person name="Albersmeier A."/>
            <person name="Wichmann J."/>
            <person name="Grundmann M."/>
            <person name="Rupp O."/>
            <person name="Lauersen K.J."/>
            <person name="Blifernez-Klassen O."/>
            <person name="Kalinowski J."/>
            <person name="Goesmann A."/>
            <person name="Mussgnug J.H."/>
            <person name="Kruse O."/>
        </authorList>
    </citation>
    <scope>NUCLEOTIDE SEQUENCE [LARGE SCALE GENOMIC DNA]</scope>
    <source>
        <strain evidence="3 4">SAG 48.87</strain>
    </source>
</reference>
<dbReference type="GO" id="GO:0009507">
    <property type="term" value="C:chloroplast"/>
    <property type="evidence" value="ECO:0007669"/>
    <property type="project" value="TreeGrafter"/>
</dbReference>
<dbReference type="EC" id="2.7.-.-" evidence="3"/>
<name>A0A0D2LPW4_9CHLO</name>
<dbReference type="PANTHER" id="PTHR10566">
    <property type="entry name" value="CHAPERONE-ACTIVITY OF BC1 COMPLEX CABC1 -RELATED"/>
    <property type="match status" value="1"/>
</dbReference>
<evidence type="ECO:0000259" key="2">
    <source>
        <dbReference type="Pfam" id="PF03109"/>
    </source>
</evidence>
<dbReference type="SUPFAM" id="SSF56112">
    <property type="entry name" value="Protein kinase-like (PK-like)"/>
    <property type="match status" value="1"/>
</dbReference>
<dbReference type="AlphaFoldDB" id="A0A0D2LPW4"/>
<keyword evidence="4" id="KW-1185">Reference proteome</keyword>
<sequence>MALPHTVVVPLTYSDYTSRRVLTTEWLDGEKLSQSKADDVGQLVNVGVICYLKQLLDTGFFHADPHPGNLIRTPDGRLAILDFGLMTEVCGRDLLSLFITNRDS</sequence>
<dbReference type="OrthoDB" id="427480at2759"/>
<dbReference type="Pfam" id="PF03109">
    <property type="entry name" value="ABC1"/>
    <property type="match status" value="1"/>
</dbReference>
<dbReference type="InterPro" id="IPR004147">
    <property type="entry name" value="ABC1_dom"/>
</dbReference>
<evidence type="ECO:0000313" key="3">
    <source>
        <dbReference type="EMBL" id="KIY92001.1"/>
    </source>
</evidence>
<keyword evidence="3" id="KW-0418">Kinase</keyword>
<dbReference type="STRING" id="145388.A0A0D2LPW4"/>
<dbReference type="RefSeq" id="XP_013891021.1">
    <property type="nucleotide sequence ID" value="XM_014035567.1"/>
</dbReference>
<dbReference type="KEGG" id="mng:MNEG_15963"/>
<organism evidence="3 4">
    <name type="scientific">Monoraphidium neglectum</name>
    <dbReference type="NCBI Taxonomy" id="145388"/>
    <lineage>
        <taxon>Eukaryota</taxon>
        <taxon>Viridiplantae</taxon>
        <taxon>Chlorophyta</taxon>
        <taxon>core chlorophytes</taxon>
        <taxon>Chlorophyceae</taxon>
        <taxon>CS clade</taxon>
        <taxon>Sphaeropleales</taxon>
        <taxon>Selenastraceae</taxon>
        <taxon>Monoraphidium</taxon>
    </lineage>
</organism>
<dbReference type="Proteomes" id="UP000054498">
    <property type="component" value="Unassembled WGS sequence"/>
</dbReference>